<proteinExistence type="inferred from homology"/>
<reference evidence="5 6" key="1">
    <citation type="submission" date="2020-04" db="EMBL/GenBank/DDBJ databases">
        <title>Novel Paenibacillus strain UniB2 isolated from commercial digestive syrup.</title>
        <authorList>
            <person name="Thorat V."/>
            <person name="Kirdat K."/>
            <person name="Tiwarekar B."/>
            <person name="Yadav A."/>
        </authorList>
    </citation>
    <scope>NUCLEOTIDE SEQUENCE [LARGE SCALE GENOMIC DNA]</scope>
    <source>
        <strain evidence="5 6">UniB2</strain>
    </source>
</reference>
<evidence type="ECO:0000313" key="6">
    <source>
        <dbReference type="Proteomes" id="UP000502136"/>
    </source>
</evidence>
<dbReference type="PRINTS" id="PR00146">
    <property type="entry name" value="DHPICSNTHASE"/>
</dbReference>
<evidence type="ECO:0000313" key="5">
    <source>
        <dbReference type="EMBL" id="QJC54483.1"/>
    </source>
</evidence>
<name>A0A6H2H462_9BACL</name>
<sequence length="350" mass="37047">MEGAAAADRLSRFRGVTVAMYSAYGPDGEVSAEAARRLARHYAGTGVSGLYVGGSSGEGMLQTAEERKLVLEAVLEEVGGELAVTAHVGAASTRESVELARHAERAGADAVSAVPAIYYRLSEASVEAHWQAIVDSTELPFLIYHIPQTTGFQLGLPLLERMARQDKVIGVKISAESTFELQQFKAAGERAKQEAVAEAEAAGEGGDDEARGGRLLGAGRFLVLNGPDEQYLAGRSIGADGGIGGTYGVMPELFLALERCYAACRLAEARFWQAEINAIIAELLRFPSLYGGCKAMLRLRGIETGQPRRPLRPVESEADLARAASLNARIAELAARAASGAADGAREGRR</sequence>
<dbReference type="PANTHER" id="PTHR42849:SF1">
    <property type="entry name" value="N-ACETYLNEURAMINATE LYASE"/>
    <property type="match status" value="1"/>
</dbReference>
<organism evidence="5 6">
    <name type="scientific">Paenibacillus albicereus</name>
    <dbReference type="NCBI Taxonomy" id="2726185"/>
    <lineage>
        <taxon>Bacteria</taxon>
        <taxon>Bacillati</taxon>
        <taxon>Bacillota</taxon>
        <taxon>Bacilli</taxon>
        <taxon>Bacillales</taxon>
        <taxon>Paenibacillaceae</taxon>
        <taxon>Paenibacillus</taxon>
    </lineage>
</organism>
<protein>
    <submittedName>
        <fullName evidence="5">N-acetylneuraminate lyase</fullName>
    </submittedName>
</protein>
<dbReference type="AlphaFoldDB" id="A0A6H2H462"/>
<dbReference type="GO" id="GO:0005829">
    <property type="term" value="C:cytosol"/>
    <property type="evidence" value="ECO:0007669"/>
    <property type="project" value="TreeGrafter"/>
</dbReference>
<evidence type="ECO:0000256" key="3">
    <source>
        <dbReference type="PIRSR" id="PIRSR001365-1"/>
    </source>
</evidence>
<dbReference type="GO" id="GO:0008747">
    <property type="term" value="F:N-acetylneuraminate lyase activity"/>
    <property type="evidence" value="ECO:0007669"/>
    <property type="project" value="TreeGrafter"/>
</dbReference>
<dbReference type="Pfam" id="PF00701">
    <property type="entry name" value="DHDPS"/>
    <property type="match status" value="2"/>
</dbReference>
<feature type="binding site" evidence="4">
    <location>
        <position position="243"/>
    </location>
    <ligand>
        <name>pyruvate</name>
        <dbReference type="ChEBI" id="CHEBI:15361"/>
    </ligand>
</feature>
<evidence type="ECO:0000256" key="1">
    <source>
        <dbReference type="ARBA" id="ARBA00023239"/>
    </source>
</evidence>
<dbReference type="SMART" id="SM01130">
    <property type="entry name" value="DHDPS"/>
    <property type="match status" value="1"/>
</dbReference>
<evidence type="ECO:0000256" key="2">
    <source>
        <dbReference type="PIRNR" id="PIRNR001365"/>
    </source>
</evidence>
<dbReference type="GO" id="GO:0019262">
    <property type="term" value="P:N-acetylneuraminate catabolic process"/>
    <property type="evidence" value="ECO:0007669"/>
    <property type="project" value="TreeGrafter"/>
</dbReference>
<keyword evidence="1 2" id="KW-0456">Lyase</keyword>
<feature type="active site" description="Schiff-base intermediate with substrate" evidence="3">
    <location>
        <position position="172"/>
    </location>
</feature>
<accession>A0A6H2H462</accession>
<keyword evidence="6" id="KW-1185">Reference proteome</keyword>
<dbReference type="Gene3D" id="3.20.20.70">
    <property type="entry name" value="Aldolase class I"/>
    <property type="match status" value="1"/>
</dbReference>
<comment type="similarity">
    <text evidence="2">Belongs to the DapA family.</text>
</comment>
<gene>
    <name evidence="5" type="ORF">HGI30_19585</name>
</gene>
<dbReference type="InterPro" id="IPR002220">
    <property type="entry name" value="DapA-like"/>
</dbReference>
<dbReference type="InterPro" id="IPR013785">
    <property type="entry name" value="Aldolase_TIM"/>
</dbReference>
<dbReference type="KEGG" id="palr:HGI30_19585"/>
<evidence type="ECO:0000256" key="4">
    <source>
        <dbReference type="PIRSR" id="PIRSR001365-2"/>
    </source>
</evidence>
<dbReference type="SUPFAM" id="SSF51569">
    <property type="entry name" value="Aldolase"/>
    <property type="match status" value="1"/>
</dbReference>
<dbReference type="EMBL" id="CP051428">
    <property type="protein sequence ID" value="QJC54483.1"/>
    <property type="molecule type" value="Genomic_DNA"/>
</dbReference>
<dbReference type="PIRSF" id="PIRSF001365">
    <property type="entry name" value="DHDPS"/>
    <property type="match status" value="1"/>
</dbReference>
<dbReference type="Proteomes" id="UP000502136">
    <property type="component" value="Chromosome"/>
</dbReference>
<dbReference type="PANTHER" id="PTHR42849">
    <property type="entry name" value="N-ACETYLNEURAMINATE LYASE"/>
    <property type="match status" value="1"/>
</dbReference>
<feature type="active site" description="Proton donor/acceptor" evidence="3">
    <location>
        <position position="144"/>
    </location>
</feature>